<dbReference type="PANTHER" id="PTHR33099">
    <property type="entry name" value="FE2OG DIOXYGENASE DOMAIN-CONTAINING PROTEIN"/>
    <property type="match status" value="1"/>
</dbReference>
<organism evidence="1 2">
    <name type="scientific">Phytophthora infestans</name>
    <name type="common">Potato late blight agent</name>
    <name type="synonym">Botrytis infestans</name>
    <dbReference type="NCBI Taxonomy" id="4787"/>
    <lineage>
        <taxon>Eukaryota</taxon>
        <taxon>Sar</taxon>
        <taxon>Stramenopiles</taxon>
        <taxon>Oomycota</taxon>
        <taxon>Peronosporomycetes</taxon>
        <taxon>Peronosporales</taxon>
        <taxon>Peronosporaceae</taxon>
        <taxon>Phytophthora</taxon>
    </lineage>
</organism>
<evidence type="ECO:0000313" key="1">
    <source>
        <dbReference type="EMBL" id="KAF4047191.1"/>
    </source>
</evidence>
<gene>
    <name evidence="1" type="ORF">GN244_ATG00324</name>
</gene>
<comment type="caution">
    <text evidence="1">The sequence shown here is derived from an EMBL/GenBank/DDBJ whole genome shotgun (WGS) entry which is preliminary data.</text>
</comment>
<dbReference type="Proteomes" id="UP000602510">
    <property type="component" value="Unassembled WGS sequence"/>
</dbReference>
<evidence type="ECO:0000313" key="2">
    <source>
        <dbReference type="Proteomes" id="UP000602510"/>
    </source>
</evidence>
<dbReference type="AlphaFoldDB" id="A0A833SWR7"/>
<dbReference type="EMBL" id="WSZM01000007">
    <property type="protein sequence ID" value="KAF4047191.1"/>
    <property type="molecule type" value="Genomic_DNA"/>
</dbReference>
<dbReference type="PANTHER" id="PTHR33099:SF7">
    <property type="entry name" value="MYND-TYPE DOMAIN-CONTAINING PROTEIN"/>
    <property type="match status" value="1"/>
</dbReference>
<sequence>MDYYSSVPMHPGIKPIEQKGSRLPYPIGKPTDQLVPRAQLRQRIANALGRAQPHGKPTFADVASALPDVPGLVLEGMDTVPLPLCREIFEKLVKQGVGEQENVWMLFPHLITMKNPAWTAGIQTLAELSSKRLGIDNGVLQPVLSKVVVVRAGGKLDKQQDTNIGRSRATLVVTLPSDYLGGDWVVWDAETRKAYRYDMGKKAGNAAFKPHYVVYGAGASYAMEEVTSGYCLMLVYSLCLPLGLPLATRPHVRNLLRIELAELVKQLQGGPDDMDAITQRCEQAESSSNNADNIALSLSKTLTLTEIENAGVNALSGVDLDRFQLLLEANKWLPPAHQLVFYLARLGFEAPAFECSESSELKQAVCWYSITGKKIGADNMRFVNWSTKLNFLNLGNEKLGEQRGNDKEPVAKGLERFALVGWPRSSDIAHTVNWFGAPASVPIIAAHDFISVATLQLLLTSDGGGGKLHFFLQLRAAERNFELLPFCRKLGAVVVESGDVNLANTFVKNGVTLLKEKEKISFLPWFATLVEKFEWENVSSAILGAINVKASEIRVDRALELADILSQNISAHTDLTTFALQKTCSWQSTHADRFAASGKVIALLNHAMACKSAKVFASLLVLLKKISGGLLRPVIDTLSECVDESSLPEIRAALASVAIKRRQWLTEEVEESKRPFTWDTESMDFPDAALIVSFLEGPDVAFKICGFPGIGDARARAQLLRQKIKGALKFEADGRGHDAFVQILKAGGDFDTRRKDLLKYEAEIDRLGQLVSDLLPPDENTNTTNVDLSAVGKKRAREEAGDEFIFE</sequence>
<name>A0A833SWR7_PHYIN</name>
<proteinExistence type="predicted"/>
<accession>A0A833SWR7</accession>
<protein>
    <submittedName>
        <fullName evidence="1">Uncharacterized protein</fullName>
    </submittedName>
</protein>
<keyword evidence="2" id="KW-1185">Reference proteome</keyword>
<reference evidence="1" key="1">
    <citation type="submission" date="2020-04" db="EMBL/GenBank/DDBJ databases">
        <title>Hybrid Assembly of Korean Phytophthora infestans isolates.</title>
        <authorList>
            <person name="Prokchorchik M."/>
            <person name="Lee Y."/>
            <person name="Seo J."/>
            <person name="Cho J.-H."/>
            <person name="Park Y.-E."/>
            <person name="Jang D.-C."/>
            <person name="Im J.-S."/>
            <person name="Choi J.-G."/>
            <person name="Park H.-J."/>
            <person name="Lee G.-B."/>
            <person name="Lee Y.-G."/>
            <person name="Hong S.-Y."/>
            <person name="Cho K."/>
            <person name="Sohn K.H."/>
        </authorList>
    </citation>
    <scope>NUCLEOTIDE SEQUENCE</scope>
    <source>
        <strain evidence="1">KR_1_A1</strain>
    </source>
</reference>